<reference evidence="3 4" key="1">
    <citation type="journal article" date="2021" name="Genome Biol.">
        <title>AFLAP: assembly-free linkage analysis pipeline using k-mers from genome sequencing data.</title>
        <authorList>
            <person name="Fletcher K."/>
            <person name="Zhang L."/>
            <person name="Gil J."/>
            <person name="Han R."/>
            <person name="Cavanaugh K."/>
            <person name="Michelmore R."/>
        </authorList>
    </citation>
    <scope>NUCLEOTIDE SEQUENCE [LARGE SCALE GENOMIC DNA]</scope>
    <source>
        <strain evidence="3 4">SF5</strain>
    </source>
</reference>
<sequence>MGQSRQNGQMSVPDMSTKRQQTTTALNAMRILERRYGVQDSEYFQHGEFQSMDYKRFIASTARVGEQNDEFYLSLSQPDADNKVAFAKNDGIFVSKLGQDHTLKVTLSKKRKNRRWSTTALTLIFGCIAIPVAEGIAVFQVFPMSSAASSINIAFFKVNELLSVLLKEILKESTPISKQVIKVIHTTYIALLQNEQLIAAARAINMTVSVKLRSRLHIIACIQGISQQLLSAILARVDALNVLMKQIQPHIQSIYKSILSGGSKLFDQVRVSEMGTGVFFKETLMQTEMWTQSMIELLSEWAPLKFTGSHAPPSDEIFTALETNRAAIINLGKELIVHASQALQDVKRFEKRRVAIAVETNAILAETRDFALGSVTRFKNAALKAIEYRFNQLEDQYGESIERALHQYQQMIRQIEEEGVATVEYQFGMVSTTHLHPLVAPNRALTQHEMGLDVKPAENVPYTDDKDGLRDERIADQCREAKDDSNPKSVFELEDLEVQVDKPQQLPFFDENVIQEDYKSVRKGIMATGPSEDYLPTVAPLASEHIIEVRAQLSTDMAQLPDELPARIQTSVLEVGEIVGRTSKYKGQDPTESAEVNIVSFELELASKELMAGKEDNDHVTKVLADSVSIVADLKRTQTGANVLMKMDNISDIINIKSDGKKLDQEPFVATHVDTASAGLESNNDMESRQIEADEAITKHVSIDEMTFFAYHPGIQAPAENSNVKAKIEQTVTDASLEVEINVLSRNGHEIGSSRKRSNYAGAVKEDISFRDASMIDNVQPGDALIFSDLNTLATEKRIKVNEILELENIEKALLHEDTDRTWVERELRKIAEVEMIWMKSSETSDDIQTAQQNALVEQCSTTSNSAAAADAIKSENILIHAFPRSDLTQISLLSLVFLGLVAVVMYYLFRHRKLRRVARQQNRPKRWQRRVDINESEEVVLLSSDSSDEENNSNADTSMETEAENSKSTQSVELNRKMAIEMLQHNEDEMDGAYEYEESPKMVAVSDNVSIGNNVPSKTYMADNTATPSSDALSDTTIGSLVFTPASSDVAQRTRLRRRPILM</sequence>
<evidence type="ECO:0000256" key="1">
    <source>
        <dbReference type="SAM" id="MobiDB-lite"/>
    </source>
</evidence>
<protein>
    <submittedName>
        <fullName evidence="3">Uncharacterized protein</fullName>
    </submittedName>
</protein>
<comment type="caution">
    <text evidence="3">The sequence shown here is derived from an EMBL/GenBank/DDBJ whole genome shotgun (WGS) entry which is preliminary data.</text>
</comment>
<dbReference type="EMBL" id="SHOA02000014">
    <property type="protein sequence ID" value="TDH67084.1"/>
    <property type="molecule type" value="Genomic_DNA"/>
</dbReference>
<feature type="transmembrane region" description="Helical" evidence="2">
    <location>
        <begin position="119"/>
        <end position="142"/>
    </location>
</feature>
<feature type="transmembrane region" description="Helical" evidence="2">
    <location>
        <begin position="891"/>
        <end position="910"/>
    </location>
</feature>
<proteinExistence type="predicted"/>
<gene>
    <name evidence="3" type="ORF">CCR75_005347</name>
</gene>
<organism evidence="3 4">
    <name type="scientific">Bremia lactucae</name>
    <name type="common">Lettuce downy mildew</name>
    <dbReference type="NCBI Taxonomy" id="4779"/>
    <lineage>
        <taxon>Eukaryota</taxon>
        <taxon>Sar</taxon>
        <taxon>Stramenopiles</taxon>
        <taxon>Oomycota</taxon>
        <taxon>Peronosporomycetes</taxon>
        <taxon>Peronosporales</taxon>
        <taxon>Peronosporaceae</taxon>
        <taxon>Bremia</taxon>
    </lineage>
</organism>
<feature type="region of interest" description="Disordered" evidence="1">
    <location>
        <begin position="1"/>
        <end position="22"/>
    </location>
</feature>
<feature type="compositionally biased region" description="Polar residues" evidence="1">
    <location>
        <begin position="956"/>
        <end position="973"/>
    </location>
</feature>
<dbReference type="Proteomes" id="UP000294530">
    <property type="component" value="Unassembled WGS sequence"/>
</dbReference>
<name>A0A976FIG0_BRELC</name>
<dbReference type="GeneID" id="94349099"/>
<feature type="region of interest" description="Disordered" evidence="1">
    <location>
        <begin position="941"/>
        <end position="973"/>
    </location>
</feature>
<dbReference type="RefSeq" id="XP_067816583.1">
    <property type="nucleotide sequence ID" value="XM_067963428.1"/>
</dbReference>
<evidence type="ECO:0000313" key="3">
    <source>
        <dbReference type="EMBL" id="TDH67084.1"/>
    </source>
</evidence>
<evidence type="ECO:0000313" key="4">
    <source>
        <dbReference type="Proteomes" id="UP000294530"/>
    </source>
</evidence>
<keyword evidence="4" id="KW-1185">Reference proteome</keyword>
<feature type="compositionally biased region" description="Polar residues" evidence="1">
    <location>
        <begin position="1"/>
        <end position="10"/>
    </location>
</feature>
<keyword evidence="2" id="KW-0472">Membrane</keyword>
<keyword evidence="2" id="KW-1133">Transmembrane helix</keyword>
<dbReference type="KEGG" id="blac:94349099"/>
<dbReference type="AlphaFoldDB" id="A0A976FIG0"/>
<evidence type="ECO:0000256" key="2">
    <source>
        <dbReference type="SAM" id="Phobius"/>
    </source>
</evidence>
<dbReference type="OrthoDB" id="116280at2759"/>
<keyword evidence="2" id="KW-0812">Transmembrane</keyword>
<accession>A0A976FIG0</accession>